<dbReference type="RefSeq" id="WP_089876346.1">
    <property type="nucleotide sequence ID" value="NZ_FOYS01000001.1"/>
</dbReference>
<evidence type="ECO:0000259" key="3">
    <source>
        <dbReference type="PROSITE" id="PS51352"/>
    </source>
</evidence>
<dbReference type="PANTHER" id="PTHR43110">
    <property type="entry name" value="THIOL PEROXIDASE"/>
    <property type="match status" value="1"/>
</dbReference>
<reference evidence="5" key="1">
    <citation type="submission" date="2016-10" db="EMBL/GenBank/DDBJ databases">
        <authorList>
            <person name="Varghese N."/>
            <person name="Submissions S."/>
        </authorList>
    </citation>
    <scope>NUCLEOTIDE SEQUENCE [LARGE SCALE GENOMIC DNA]</scope>
    <source>
        <strain evidence="5">CGMCC 1.8711</strain>
    </source>
</reference>
<dbReference type="InterPro" id="IPR050455">
    <property type="entry name" value="Tpx_Peroxidase_subfamily"/>
</dbReference>
<dbReference type="GO" id="GO:0016491">
    <property type="term" value="F:oxidoreductase activity"/>
    <property type="evidence" value="ECO:0007669"/>
    <property type="project" value="InterPro"/>
</dbReference>
<gene>
    <name evidence="4" type="ORF">SAMN04488124_0445</name>
</gene>
<dbReference type="AlphaFoldDB" id="A0A1I6FWP6"/>
<feature type="region of interest" description="Disordered" evidence="2">
    <location>
        <begin position="1"/>
        <end position="24"/>
    </location>
</feature>
<name>A0A1I6FWP6_9EURY</name>
<evidence type="ECO:0000256" key="1">
    <source>
        <dbReference type="ARBA" id="ARBA00023284"/>
    </source>
</evidence>
<dbReference type="OrthoDB" id="165617at2157"/>
<feature type="region of interest" description="Disordered" evidence="2">
    <location>
        <begin position="152"/>
        <end position="174"/>
    </location>
</feature>
<dbReference type="Pfam" id="PF00578">
    <property type="entry name" value="AhpC-TSA"/>
    <property type="match status" value="1"/>
</dbReference>
<sequence length="174" mass="18870">MLRLGDEAPTFSLPGTAGDDADEHSLSEYTDNGWHVVLVFYPFDFHPACIAQWCALRDADWLSLLDDTVVLGVGGDSVYAHGEFARAYNVEFPLLSDSDGDVAAAYGVREDEFEGHRDVPGMALFVVDPGRRIRFAWRGGAADAEPDFDAVREVLGHSGDGRGRSSDDTESADA</sequence>
<protein>
    <submittedName>
        <fullName evidence="4">Peroxiredoxin</fullName>
    </submittedName>
</protein>
<organism evidence="4 5">
    <name type="scientific">Halogeometricum limi</name>
    <dbReference type="NCBI Taxonomy" id="555875"/>
    <lineage>
        <taxon>Archaea</taxon>
        <taxon>Methanobacteriati</taxon>
        <taxon>Methanobacteriota</taxon>
        <taxon>Stenosarchaea group</taxon>
        <taxon>Halobacteria</taxon>
        <taxon>Halobacteriales</taxon>
        <taxon>Haloferacaceae</taxon>
        <taxon>Halogeometricum</taxon>
    </lineage>
</organism>
<dbReference type="SUPFAM" id="SSF52833">
    <property type="entry name" value="Thioredoxin-like"/>
    <property type="match status" value="1"/>
</dbReference>
<dbReference type="Proteomes" id="UP000243250">
    <property type="component" value="Unassembled WGS sequence"/>
</dbReference>
<dbReference type="InterPro" id="IPR013766">
    <property type="entry name" value="Thioredoxin_domain"/>
</dbReference>
<dbReference type="GO" id="GO:0016209">
    <property type="term" value="F:antioxidant activity"/>
    <property type="evidence" value="ECO:0007669"/>
    <property type="project" value="InterPro"/>
</dbReference>
<dbReference type="PROSITE" id="PS51352">
    <property type="entry name" value="THIOREDOXIN_2"/>
    <property type="match status" value="1"/>
</dbReference>
<dbReference type="Gene3D" id="3.40.30.10">
    <property type="entry name" value="Glutaredoxin"/>
    <property type="match status" value="1"/>
</dbReference>
<dbReference type="InterPro" id="IPR036249">
    <property type="entry name" value="Thioredoxin-like_sf"/>
</dbReference>
<keyword evidence="1" id="KW-0676">Redox-active center</keyword>
<feature type="compositionally biased region" description="Basic and acidic residues" evidence="2">
    <location>
        <begin position="152"/>
        <end position="167"/>
    </location>
</feature>
<dbReference type="PANTHER" id="PTHR43110:SF1">
    <property type="entry name" value="THIOL PEROXIDASE"/>
    <property type="match status" value="1"/>
</dbReference>
<evidence type="ECO:0000313" key="4">
    <source>
        <dbReference type="EMBL" id="SFR34344.1"/>
    </source>
</evidence>
<accession>A0A1I6FWP6</accession>
<dbReference type="EMBL" id="FOYS01000001">
    <property type="protein sequence ID" value="SFR34344.1"/>
    <property type="molecule type" value="Genomic_DNA"/>
</dbReference>
<evidence type="ECO:0000256" key="2">
    <source>
        <dbReference type="SAM" id="MobiDB-lite"/>
    </source>
</evidence>
<dbReference type="InterPro" id="IPR000866">
    <property type="entry name" value="AhpC/TSA"/>
</dbReference>
<proteinExistence type="predicted"/>
<feature type="domain" description="Thioredoxin" evidence="3">
    <location>
        <begin position="2"/>
        <end position="160"/>
    </location>
</feature>
<keyword evidence="5" id="KW-1185">Reference proteome</keyword>
<evidence type="ECO:0000313" key="5">
    <source>
        <dbReference type="Proteomes" id="UP000243250"/>
    </source>
</evidence>